<keyword evidence="1" id="KW-1133">Transmembrane helix</keyword>
<keyword evidence="1" id="KW-0812">Transmembrane</keyword>
<evidence type="ECO:0008006" key="4">
    <source>
        <dbReference type="Google" id="ProtNLM"/>
    </source>
</evidence>
<sequence>MFDGSFINFLRMSKSDFEYLLQNVGPFIEKQDTNLRSAVTAETRLAITLRYLATGDSYSSLSYTFRVSKQLISRIIPEVCKNIIRVLKNYIQVRKTKRNKQSRALYTPPMTFDFEDSDHNVIEGAWRREYTVEGTSILELERRPSNSARTATIIRDQFGEYFMSERGSLPWQNNSFVEQSHNIRFFSNSSINLKTVSSSHTTAMFINKCLDASTLACTCCATDLLLCSPSQPELTDGAVSLAEKVEDGPGLLESLSDELLELLELDDDELESDEELEEEEEDNLLGITRGRDISLTALPVPDRWHSKYFNTCKYFCLVPGRRTLKQPLVLKPGMVYSFLRLKRVFTLFIFLLASMAAISFLIGGAFGNGLTDSGEKTLEVVARGVQALDVEATGSLALFIGKD</sequence>
<proteinExistence type="predicted"/>
<protein>
    <recommendedName>
        <fullName evidence="4">Nuclease HARBI1</fullName>
    </recommendedName>
</protein>
<name>A0A835GGG1_SPOEX</name>
<evidence type="ECO:0000313" key="2">
    <source>
        <dbReference type="EMBL" id="KAF9416038.1"/>
    </source>
</evidence>
<accession>A0A835GGG1</accession>
<feature type="transmembrane region" description="Helical" evidence="1">
    <location>
        <begin position="344"/>
        <end position="366"/>
    </location>
</feature>
<reference evidence="2" key="1">
    <citation type="submission" date="2020-08" db="EMBL/GenBank/DDBJ databases">
        <title>Spodoptera exigua strain:BAW_Kor-Di-RS1 Genome sequencing and assembly.</title>
        <authorList>
            <person name="Kim J."/>
            <person name="Nam H.Y."/>
            <person name="Kwon M."/>
            <person name="Choi J.H."/>
            <person name="Cho S.R."/>
            <person name="Kim G.-H."/>
        </authorList>
    </citation>
    <scope>NUCLEOTIDE SEQUENCE</scope>
    <source>
        <strain evidence="2">BAW_Kor-Di-RS1</strain>
        <tissue evidence="2">Whole-body</tissue>
    </source>
</reference>
<evidence type="ECO:0000313" key="3">
    <source>
        <dbReference type="Proteomes" id="UP000648187"/>
    </source>
</evidence>
<keyword evidence="3" id="KW-1185">Reference proteome</keyword>
<keyword evidence="1" id="KW-0472">Membrane</keyword>
<dbReference type="Proteomes" id="UP000648187">
    <property type="component" value="Unassembled WGS sequence"/>
</dbReference>
<dbReference type="AlphaFoldDB" id="A0A835GGG1"/>
<evidence type="ECO:0000256" key="1">
    <source>
        <dbReference type="SAM" id="Phobius"/>
    </source>
</evidence>
<dbReference type="EMBL" id="JACKWZ010000097">
    <property type="protein sequence ID" value="KAF9416038.1"/>
    <property type="molecule type" value="Genomic_DNA"/>
</dbReference>
<organism evidence="2 3">
    <name type="scientific">Spodoptera exigua</name>
    <name type="common">Beet armyworm</name>
    <name type="synonym">Noctua fulgens</name>
    <dbReference type="NCBI Taxonomy" id="7107"/>
    <lineage>
        <taxon>Eukaryota</taxon>
        <taxon>Metazoa</taxon>
        <taxon>Ecdysozoa</taxon>
        <taxon>Arthropoda</taxon>
        <taxon>Hexapoda</taxon>
        <taxon>Insecta</taxon>
        <taxon>Pterygota</taxon>
        <taxon>Neoptera</taxon>
        <taxon>Endopterygota</taxon>
        <taxon>Lepidoptera</taxon>
        <taxon>Glossata</taxon>
        <taxon>Ditrysia</taxon>
        <taxon>Noctuoidea</taxon>
        <taxon>Noctuidae</taxon>
        <taxon>Amphipyrinae</taxon>
        <taxon>Spodoptera</taxon>
    </lineage>
</organism>
<gene>
    <name evidence="2" type="ORF">HW555_006450</name>
</gene>
<comment type="caution">
    <text evidence="2">The sequence shown here is derived from an EMBL/GenBank/DDBJ whole genome shotgun (WGS) entry which is preliminary data.</text>
</comment>